<comment type="caution">
    <text evidence="1">The sequence shown here is derived from an EMBL/GenBank/DDBJ whole genome shotgun (WGS) entry which is preliminary data.</text>
</comment>
<dbReference type="Proteomes" id="UP000243688">
    <property type="component" value="Unassembled WGS sequence"/>
</dbReference>
<dbReference type="EMBL" id="MOXJ01000013">
    <property type="protein sequence ID" value="PDO10534.1"/>
    <property type="molecule type" value="Genomic_DNA"/>
</dbReference>
<reference evidence="1 2" key="1">
    <citation type="submission" date="2016-12" db="EMBL/GenBank/DDBJ databases">
        <title>Candidatus Reconcilibacillus cellulovorans genome.</title>
        <authorList>
            <person name="Kolinko S."/>
            <person name="Wu Y.-W."/>
            <person name="Tachea F."/>
            <person name="Denzel E."/>
            <person name="Hiras J."/>
            <person name="Baecker N."/>
            <person name="Chan L.J."/>
            <person name="Eichorst S.A."/>
            <person name="Frey D."/>
            <person name="Adams P.D."/>
            <person name="Pray T."/>
            <person name="Tanjore D."/>
            <person name="Petzold C.J."/>
            <person name="Gladden J.M."/>
            <person name="Simmons B.A."/>
            <person name="Singer S.W."/>
        </authorList>
    </citation>
    <scope>NUCLEOTIDE SEQUENCE [LARGE SCALE GENOMIC DNA]</scope>
    <source>
        <strain evidence="1">JTherm</strain>
    </source>
</reference>
<organism evidence="1 2">
    <name type="scientific">Candidatus Reconcilbacillus cellulovorans</name>
    <dbReference type="NCBI Taxonomy" id="1906605"/>
    <lineage>
        <taxon>Bacteria</taxon>
        <taxon>Bacillati</taxon>
        <taxon>Bacillota</taxon>
        <taxon>Bacilli</taxon>
        <taxon>Bacillales</taxon>
        <taxon>Paenibacillaceae</taxon>
        <taxon>Candidatus Reconcilbacillus</taxon>
    </lineage>
</organism>
<name>A0A2A6E0K9_9BACL</name>
<protein>
    <submittedName>
        <fullName evidence="1">Uncharacterized protein</fullName>
    </submittedName>
</protein>
<sequence length="156" mass="18347">MFSDGRLSKTCGFLKIKIKTKDVRTMATPSQINGLVRKLEKKLDPFERTIAAYWKDVKPQTYKWALLSGTLRQLADSMTRAMWITRQQLLEREPLDENDPVKRAQQSVWAQMTARELVMAAYLEVLPSPPDDWREHLDEWFEQGKKLLESYQENEE</sequence>
<gene>
    <name evidence="1" type="ORF">BLM47_06575</name>
</gene>
<proteinExistence type="predicted"/>
<accession>A0A2A6E0K9</accession>
<evidence type="ECO:0000313" key="1">
    <source>
        <dbReference type="EMBL" id="PDO10534.1"/>
    </source>
</evidence>
<evidence type="ECO:0000313" key="2">
    <source>
        <dbReference type="Proteomes" id="UP000243688"/>
    </source>
</evidence>
<dbReference type="AlphaFoldDB" id="A0A2A6E0K9"/>